<keyword evidence="3" id="KW-1185">Reference proteome</keyword>
<proteinExistence type="predicted"/>
<feature type="compositionally biased region" description="Polar residues" evidence="1">
    <location>
        <begin position="360"/>
        <end position="389"/>
    </location>
</feature>
<feature type="compositionally biased region" description="Gly residues" evidence="1">
    <location>
        <begin position="181"/>
        <end position="193"/>
    </location>
</feature>
<protein>
    <submittedName>
        <fullName evidence="2">Uncharacterized protein</fullName>
    </submittedName>
</protein>
<dbReference type="Proteomes" id="UP000759537">
    <property type="component" value="Unassembled WGS sequence"/>
</dbReference>
<evidence type="ECO:0000313" key="3">
    <source>
        <dbReference type="Proteomes" id="UP000759537"/>
    </source>
</evidence>
<feature type="region of interest" description="Disordered" evidence="1">
    <location>
        <begin position="290"/>
        <end position="389"/>
    </location>
</feature>
<feature type="compositionally biased region" description="Basic and acidic residues" evidence="1">
    <location>
        <begin position="1"/>
        <end position="10"/>
    </location>
</feature>
<dbReference type="AlphaFoldDB" id="A0A9P5MRY7"/>
<feature type="region of interest" description="Disordered" evidence="1">
    <location>
        <begin position="1"/>
        <end position="248"/>
    </location>
</feature>
<feature type="compositionally biased region" description="Basic and acidic residues" evidence="1">
    <location>
        <begin position="224"/>
        <end position="235"/>
    </location>
</feature>
<name>A0A9P5MRY7_9AGAM</name>
<dbReference type="OrthoDB" id="10685874at2759"/>
<gene>
    <name evidence="2" type="ORF">DFH94DRAFT_759034</name>
</gene>
<sequence>MTEPPSRQERTSPSSVPHTPVPPKHASATPHRLPAPPERAASRQDRTKDPSSTPHRLPVPLEHTLASKGPPLQGHKDQSAAPHRPSELTPATTEPLRQERNPSFVPYRLPVPPEHASATTESPWQGRKDPSTTPHRPPAPPEHTYGLIATQPRLELNRPLAIGIQESAGPRQVTPSDDGSSGEGPRGLPGGGRRLGEGEPRGGGRASEQPVEGRTARGRPPEQLGRRGPEGRRNLQEPPGDALVRPREEEVSTGSWICCMLCLRWFTGQVEHHTNDSGPHAFITEIESDERLPEVPSPSSASPTVIEHPTVPPPPPALPSPGTSAPLSDNTATHVGPLRQGQLNVDTGSVRPLVEPWVTGTPSNQIEVPLNLTTDGPQEQSYATPSVVSSVPPLGLEQIVSVVLHDRPSESSNRNLTAATTGPPGQSSAHTQPVQSSYHFQSSSNSSQSPNQQNVSIQPHQSQFERRRLFILRDRCCDCLTGCIGCCACCCCCSCGYYC</sequence>
<feature type="compositionally biased region" description="Low complexity" evidence="1">
    <location>
        <begin position="435"/>
        <end position="458"/>
    </location>
</feature>
<evidence type="ECO:0000256" key="1">
    <source>
        <dbReference type="SAM" id="MobiDB-lite"/>
    </source>
</evidence>
<accession>A0A9P5MRY7</accession>
<feature type="compositionally biased region" description="Polar residues" evidence="1">
    <location>
        <begin position="410"/>
        <end position="434"/>
    </location>
</feature>
<feature type="compositionally biased region" description="Pro residues" evidence="1">
    <location>
        <begin position="310"/>
        <end position="319"/>
    </location>
</feature>
<feature type="compositionally biased region" description="Basic and acidic residues" evidence="1">
    <location>
        <begin position="40"/>
        <end position="49"/>
    </location>
</feature>
<feature type="region of interest" description="Disordered" evidence="1">
    <location>
        <begin position="407"/>
        <end position="460"/>
    </location>
</feature>
<reference evidence="2" key="2">
    <citation type="journal article" date="2020" name="Nat. Commun.">
        <title>Large-scale genome sequencing of mycorrhizal fungi provides insights into the early evolution of symbiotic traits.</title>
        <authorList>
            <person name="Miyauchi S."/>
            <person name="Kiss E."/>
            <person name="Kuo A."/>
            <person name="Drula E."/>
            <person name="Kohler A."/>
            <person name="Sanchez-Garcia M."/>
            <person name="Morin E."/>
            <person name="Andreopoulos B."/>
            <person name="Barry K.W."/>
            <person name="Bonito G."/>
            <person name="Buee M."/>
            <person name="Carver A."/>
            <person name="Chen C."/>
            <person name="Cichocki N."/>
            <person name="Clum A."/>
            <person name="Culley D."/>
            <person name="Crous P.W."/>
            <person name="Fauchery L."/>
            <person name="Girlanda M."/>
            <person name="Hayes R.D."/>
            <person name="Keri Z."/>
            <person name="LaButti K."/>
            <person name="Lipzen A."/>
            <person name="Lombard V."/>
            <person name="Magnuson J."/>
            <person name="Maillard F."/>
            <person name="Murat C."/>
            <person name="Nolan M."/>
            <person name="Ohm R.A."/>
            <person name="Pangilinan J."/>
            <person name="Pereira M.F."/>
            <person name="Perotto S."/>
            <person name="Peter M."/>
            <person name="Pfister S."/>
            <person name="Riley R."/>
            <person name="Sitrit Y."/>
            <person name="Stielow J.B."/>
            <person name="Szollosi G."/>
            <person name="Zifcakova L."/>
            <person name="Stursova M."/>
            <person name="Spatafora J.W."/>
            <person name="Tedersoo L."/>
            <person name="Vaario L.M."/>
            <person name="Yamada A."/>
            <person name="Yan M."/>
            <person name="Wang P."/>
            <person name="Xu J."/>
            <person name="Bruns T."/>
            <person name="Baldrian P."/>
            <person name="Vilgalys R."/>
            <person name="Dunand C."/>
            <person name="Henrissat B."/>
            <person name="Grigoriev I.V."/>
            <person name="Hibbett D."/>
            <person name="Nagy L.G."/>
            <person name="Martin F.M."/>
        </authorList>
    </citation>
    <scope>NUCLEOTIDE SEQUENCE</scope>
    <source>
        <strain evidence="2">Prilba</strain>
    </source>
</reference>
<comment type="caution">
    <text evidence="2">The sequence shown here is derived from an EMBL/GenBank/DDBJ whole genome shotgun (WGS) entry which is preliminary data.</text>
</comment>
<dbReference type="EMBL" id="WHVB01000015">
    <property type="protein sequence ID" value="KAF8476406.1"/>
    <property type="molecule type" value="Genomic_DNA"/>
</dbReference>
<reference evidence="2" key="1">
    <citation type="submission" date="2019-10" db="EMBL/GenBank/DDBJ databases">
        <authorList>
            <consortium name="DOE Joint Genome Institute"/>
            <person name="Kuo A."/>
            <person name="Miyauchi S."/>
            <person name="Kiss E."/>
            <person name="Drula E."/>
            <person name="Kohler A."/>
            <person name="Sanchez-Garcia M."/>
            <person name="Andreopoulos B."/>
            <person name="Barry K.W."/>
            <person name="Bonito G."/>
            <person name="Buee M."/>
            <person name="Carver A."/>
            <person name="Chen C."/>
            <person name="Cichocki N."/>
            <person name="Clum A."/>
            <person name="Culley D."/>
            <person name="Crous P.W."/>
            <person name="Fauchery L."/>
            <person name="Girlanda M."/>
            <person name="Hayes R."/>
            <person name="Keri Z."/>
            <person name="LaButti K."/>
            <person name="Lipzen A."/>
            <person name="Lombard V."/>
            <person name="Magnuson J."/>
            <person name="Maillard F."/>
            <person name="Morin E."/>
            <person name="Murat C."/>
            <person name="Nolan M."/>
            <person name="Ohm R."/>
            <person name="Pangilinan J."/>
            <person name="Pereira M."/>
            <person name="Perotto S."/>
            <person name="Peter M."/>
            <person name="Riley R."/>
            <person name="Sitrit Y."/>
            <person name="Stielow B."/>
            <person name="Szollosi G."/>
            <person name="Zifcakova L."/>
            <person name="Stursova M."/>
            <person name="Spatafora J.W."/>
            <person name="Tedersoo L."/>
            <person name="Vaario L.-M."/>
            <person name="Yamada A."/>
            <person name="Yan M."/>
            <person name="Wang P."/>
            <person name="Xu J."/>
            <person name="Bruns T."/>
            <person name="Baldrian P."/>
            <person name="Vilgalys R."/>
            <person name="Henrissat B."/>
            <person name="Grigoriev I.V."/>
            <person name="Hibbett D."/>
            <person name="Nagy L.G."/>
            <person name="Martin F.M."/>
        </authorList>
    </citation>
    <scope>NUCLEOTIDE SEQUENCE</scope>
    <source>
        <strain evidence="2">Prilba</strain>
    </source>
</reference>
<evidence type="ECO:0000313" key="2">
    <source>
        <dbReference type="EMBL" id="KAF8476406.1"/>
    </source>
</evidence>
<organism evidence="2 3">
    <name type="scientific">Russula ochroleuca</name>
    <dbReference type="NCBI Taxonomy" id="152965"/>
    <lineage>
        <taxon>Eukaryota</taxon>
        <taxon>Fungi</taxon>
        <taxon>Dikarya</taxon>
        <taxon>Basidiomycota</taxon>
        <taxon>Agaricomycotina</taxon>
        <taxon>Agaricomycetes</taxon>
        <taxon>Russulales</taxon>
        <taxon>Russulaceae</taxon>
        <taxon>Russula</taxon>
    </lineage>
</organism>